<keyword evidence="3" id="KW-0238">DNA-binding</keyword>
<comment type="similarity">
    <text evidence="1">Belongs to the type-I restriction system S methylase family.</text>
</comment>
<reference evidence="6 7" key="1">
    <citation type="submission" date="2018-04" db="EMBL/GenBank/DDBJ databases">
        <title>Flavobacterium sp. nov., isolated from glacier ice.</title>
        <authorList>
            <person name="Liu Q."/>
            <person name="Xin Y.-H."/>
        </authorList>
    </citation>
    <scope>NUCLEOTIDE SEQUENCE [LARGE SCALE GENOMIC DNA]</scope>
    <source>
        <strain evidence="6 7">RB1R5</strain>
    </source>
</reference>
<proteinExistence type="inferred from homology"/>
<dbReference type="EMBL" id="QCZI01000006">
    <property type="protein sequence ID" value="PWA05605.1"/>
    <property type="molecule type" value="Genomic_DNA"/>
</dbReference>
<dbReference type="GO" id="GO:0009307">
    <property type="term" value="P:DNA restriction-modification system"/>
    <property type="evidence" value="ECO:0007669"/>
    <property type="project" value="UniProtKB-KW"/>
</dbReference>
<accession>A0A2U1JKS6</accession>
<gene>
    <name evidence="6" type="ORF">DB895_06380</name>
</gene>
<dbReference type="PANTHER" id="PTHR30408:SF12">
    <property type="entry name" value="TYPE I RESTRICTION ENZYME MJAVIII SPECIFICITY SUBUNIT"/>
    <property type="match status" value="1"/>
</dbReference>
<feature type="coiled-coil region" evidence="4">
    <location>
        <begin position="173"/>
        <end position="200"/>
    </location>
</feature>
<dbReference type="RefSeq" id="WP_116724532.1">
    <property type="nucleotide sequence ID" value="NZ_QCZI01000006.1"/>
</dbReference>
<keyword evidence="7" id="KW-1185">Reference proteome</keyword>
<feature type="domain" description="Type I restriction modification DNA specificity" evidence="5">
    <location>
        <begin position="23"/>
        <end position="191"/>
    </location>
</feature>
<dbReference type="Gene3D" id="3.90.220.20">
    <property type="entry name" value="DNA methylase specificity domains"/>
    <property type="match status" value="1"/>
</dbReference>
<dbReference type="InterPro" id="IPR044946">
    <property type="entry name" value="Restrct_endonuc_typeI_TRD_sf"/>
</dbReference>
<comment type="caution">
    <text evidence="6">The sequence shown here is derived from an EMBL/GenBank/DDBJ whole genome shotgun (WGS) entry which is preliminary data.</text>
</comment>
<name>A0A2U1JKS6_9FLAO</name>
<dbReference type="AlphaFoldDB" id="A0A2U1JKS6"/>
<keyword evidence="2" id="KW-0680">Restriction system</keyword>
<evidence type="ECO:0000256" key="1">
    <source>
        <dbReference type="ARBA" id="ARBA00010923"/>
    </source>
</evidence>
<dbReference type="InterPro" id="IPR000055">
    <property type="entry name" value="Restrct_endonuc_typeI_TRD"/>
</dbReference>
<keyword evidence="4" id="KW-0175">Coiled coil</keyword>
<dbReference type="OrthoDB" id="667970at2"/>
<evidence type="ECO:0000313" key="7">
    <source>
        <dbReference type="Proteomes" id="UP000245449"/>
    </source>
</evidence>
<dbReference type="PANTHER" id="PTHR30408">
    <property type="entry name" value="TYPE-1 RESTRICTION ENZYME ECOKI SPECIFICITY PROTEIN"/>
    <property type="match status" value="1"/>
</dbReference>
<evidence type="ECO:0000256" key="3">
    <source>
        <dbReference type="ARBA" id="ARBA00023125"/>
    </source>
</evidence>
<dbReference type="Proteomes" id="UP000245449">
    <property type="component" value="Unassembled WGS sequence"/>
</dbReference>
<evidence type="ECO:0000256" key="4">
    <source>
        <dbReference type="SAM" id="Coils"/>
    </source>
</evidence>
<dbReference type="CDD" id="cd17515">
    <property type="entry name" value="RMtype1_S_MjaORF132P_Sau1132ORF3780P-TRD1-CR1_like"/>
    <property type="match status" value="1"/>
</dbReference>
<evidence type="ECO:0000256" key="2">
    <source>
        <dbReference type="ARBA" id="ARBA00022747"/>
    </source>
</evidence>
<evidence type="ECO:0000313" key="6">
    <source>
        <dbReference type="EMBL" id="PWA05605.1"/>
    </source>
</evidence>
<dbReference type="InterPro" id="IPR052021">
    <property type="entry name" value="Type-I_RS_S_subunit"/>
</dbReference>
<evidence type="ECO:0000259" key="5">
    <source>
        <dbReference type="Pfam" id="PF01420"/>
    </source>
</evidence>
<organism evidence="6 7">
    <name type="scientific">Flavobacterium psychrotolerans</name>
    <dbReference type="NCBI Taxonomy" id="2169410"/>
    <lineage>
        <taxon>Bacteria</taxon>
        <taxon>Pseudomonadati</taxon>
        <taxon>Bacteroidota</taxon>
        <taxon>Flavobacteriia</taxon>
        <taxon>Flavobacteriales</taxon>
        <taxon>Flavobacteriaceae</taxon>
        <taxon>Flavobacterium</taxon>
    </lineage>
</organism>
<dbReference type="Pfam" id="PF01420">
    <property type="entry name" value="Methylase_S"/>
    <property type="match status" value="1"/>
</dbReference>
<dbReference type="Gene3D" id="1.10.287.1120">
    <property type="entry name" value="Bipartite methylase S protein"/>
    <property type="match status" value="1"/>
</dbReference>
<protein>
    <recommendedName>
        <fullName evidence="5">Type I restriction modification DNA specificity domain-containing protein</fullName>
    </recommendedName>
</protein>
<dbReference type="GO" id="GO:0003677">
    <property type="term" value="F:DNA binding"/>
    <property type="evidence" value="ECO:0007669"/>
    <property type="project" value="UniProtKB-KW"/>
</dbReference>
<dbReference type="SUPFAM" id="SSF116734">
    <property type="entry name" value="DNA methylase specificity domain"/>
    <property type="match status" value="1"/>
</dbReference>
<sequence>MLENDNSKKRLQFKDKNGNDYPEWEIKKLGDIAKFYSGGTPLTTKRQYFGGKIPFIRSGEINSSTTEQFITEEGLKKSSAKLVETGDILYALYGATSGEVGISKINGAINQAVLCIKSNENHFYIYSFLKFKKENIIKTFLQGGQGNLSADIVKNISLPIPTLEEQTKIANFLSSIDEKIEKMEQELAELKSYKKGVMQLIFDNENAGNAHFVERERERERE</sequence>